<keyword evidence="2" id="KW-1185">Reference proteome</keyword>
<proteinExistence type="predicted"/>
<sequence length="180" mass="20227">MISLKEVRNQLLINHDDGVINDKELLLLYDLNRSDNVDLPYNSYPGFDSNDLEDDECLSEFRFYSNDLLLLAEVLGIPKVVECYQKSLHGLLQTSQKLRNGAQKLHSDSREGKKKIMFSANVKVTCFTSGPNAGRQTFSHLSCADDYLDFPREPAVPIAVPVAVPVRDSASPKPKIDWTL</sequence>
<dbReference type="AlphaFoldDB" id="A0A3M6T8S2"/>
<evidence type="ECO:0000313" key="1">
    <source>
        <dbReference type="EMBL" id="RMX37805.1"/>
    </source>
</evidence>
<dbReference type="EMBL" id="RCHS01004078">
    <property type="protein sequence ID" value="RMX37805.1"/>
    <property type="molecule type" value="Genomic_DNA"/>
</dbReference>
<name>A0A3M6T8S2_POCDA</name>
<protein>
    <submittedName>
        <fullName evidence="1">Uncharacterized protein</fullName>
    </submittedName>
</protein>
<organism evidence="1 2">
    <name type="scientific">Pocillopora damicornis</name>
    <name type="common">Cauliflower coral</name>
    <name type="synonym">Millepora damicornis</name>
    <dbReference type="NCBI Taxonomy" id="46731"/>
    <lineage>
        <taxon>Eukaryota</taxon>
        <taxon>Metazoa</taxon>
        <taxon>Cnidaria</taxon>
        <taxon>Anthozoa</taxon>
        <taxon>Hexacorallia</taxon>
        <taxon>Scleractinia</taxon>
        <taxon>Astrocoeniina</taxon>
        <taxon>Pocilloporidae</taxon>
        <taxon>Pocillopora</taxon>
    </lineage>
</organism>
<reference evidence="1 2" key="1">
    <citation type="journal article" date="2018" name="Sci. Rep.">
        <title>Comparative analysis of the Pocillopora damicornis genome highlights role of immune system in coral evolution.</title>
        <authorList>
            <person name="Cunning R."/>
            <person name="Bay R.A."/>
            <person name="Gillette P."/>
            <person name="Baker A.C."/>
            <person name="Traylor-Knowles N."/>
        </authorList>
    </citation>
    <scope>NUCLEOTIDE SEQUENCE [LARGE SCALE GENOMIC DNA]</scope>
    <source>
        <strain evidence="1">RSMAS</strain>
        <tissue evidence="1">Whole animal</tissue>
    </source>
</reference>
<gene>
    <name evidence="1" type="ORF">pdam_00024511</name>
</gene>
<dbReference type="PANTHER" id="PTHR34615">
    <property type="entry name" value="PX DOMAIN-CONTAINING PROTEIN"/>
    <property type="match status" value="1"/>
</dbReference>
<comment type="caution">
    <text evidence="1">The sequence shown here is derived from an EMBL/GenBank/DDBJ whole genome shotgun (WGS) entry which is preliminary data.</text>
</comment>
<dbReference type="PANTHER" id="PTHR34615:SF1">
    <property type="entry name" value="PX DOMAIN-CONTAINING PROTEIN"/>
    <property type="match status" value="1"/>
</dbReference>
<accession>A0A3M6T8S2</accession>
<evidence type="ECO:0000313" key="2">
    <source>
        <dbReference type="Proteomes" id="UP000275408"/>
    </source>
</evidence>
<dbReference type="Proteomes" id="UP000275408">
    <property type="component" value="Unassembled WGS sequence"/>
</dbReference>